<evidence type="ECO:0000256" key="10">
    <source>
        <dbReference type="SAM" id="Phobius"/>
    </source>
</evidence>
<evidence type="ECO:0000256" key="2">
    <source>
        <dbReference type="ARBA" id="ARBA00022475"/>
    </source>
</evidence>
<accession>A0A9W9ZY40</accession>
<dbReference type="PROSITE" id="PS50262">
    <property type="entry name" value="G_PROTEIN_RECEP_F1_2"/>
    <property type="match status" value="1"/>
</dbReference>
<gene>
    <name evidence="12" type="ORF">OS493_028836</name>
</gene>
<dbReference type="PANTHER" id="PTHR24246">
    <property type="entry name" value="OLFACTORY RECEPTOR AND ADENOSINE RECEPTOR"/>
    <property type="match status" value="1"/>
</dbReference>
<dbReference type="InterPro" id="IPR017452">
    <property type="entry name" value="GPCR_Rhodpsn_7TM"/>
</dbReference>
<evidence type="ECO:0000256" key="4">
    <source>
        <dbReference type="ARBA" id="ARBA00022989"/>
    </source>
</evidence>
<dbReference type="SMART" id="SM01381">
    <property type="entry name" value="7TM_GPCR_Srsx"/>
    <property type="match status" value="1"/>
</dbReference>
<dbReference type="GO" id="GO:0005886">
    <property type="term" value="C:plasma membrane"/>
    <property type="evidence" value="ECO:0007669"/>
    <property type="project" value="UniProtKB-SubCell"/>
</dbReference>
<evidence type="ECO:0000256" key="3">
    <source>
        <dbReference type="ARBA" id="ARBA00022692"/>
    </source>
</evidence>
<evidence type="ECO:0000256" key="5">
    <source>
        <dbReference type="ARBA" id="ARBA00023040"/>
    </source>
</evidence>
<feature type="transmembrane region" description="Helical" evidence="10">
    <location>
        <begin position="143"/>
        <end position="163"/>
    </location>
</feature>
<keyword evidence="2" id="KW-1003">Cell membrane</keyword>
<evidence type="ECO:0000313" key="12">
    <source>
        <dbReference type="EMBL" id="KAJ7389867.1"/>
    </source>
</evidence>
<feature type="transmembrane region" description="Helical" evidence="10">
    <location>
        <begin position="220"/>
        <end position="240"/>
    </location>
</feature>
<dbReference type="Gene3D" id="1.20.1070.10">
    <property type="entry name" value="Rhodopsin 7-helix transmembrane proteins"/>
    <property type="match status" value="1"/>
</dbReference>
<keyword evidence="3 10" id="KW-0812">Transmembrane</keyword>
<protein>
    <recommendedName>
        <fullName evidence="11">G-protein coupled receptors family 1 profile domain-containing protein</fullName>
    </recommendedName>
</protein>
<dbReference type="AlphaFoldDB" id="A0A9W9ZY40"/>
<keyword evidence="4 10" id="KW-1133">Transmembrane helix</keyword>
<evidence type="ECO:0000256" key="1">
    <source>
        <dbReference type="ARBA" id="ARBA00004651"/>
    </source>
</evidence>
<keyword evidence="9" id="KW-0807">Transducer</keyword>
<feature type="transmembrane region" description="Helical" evidence="10">
    <location>
        <begin position="23"/>
        <end position="48"/>
    </location>
</feature>
<organism evidence="12 13">
    <name type="scientific">Desmophyllum pertusum</name>
    <dbReference type="NCBI Taxonomy" id="174260"/>
    <lineage>
        <taxon>Eukaryota</taxon>
        <taxon>Metazoa</taxon>
        <taxon>Cnidaria</taxon>
        <taxon>Anthozoa</taxon>
        <taxon>Hexacorallia</taxon>
        <taxon>Scleractinia</taxon>
        <taxon>Caryophylliina</taxon>
        <taxon>Caryophylliidae</taxon>
        <taxon>Desmophyllum</taxon>
    </lineage>
</organism>
<evidence type="ECO:0000256" key="9">
    <source>
        <dbReference type="ARBA" id="ARBA00023224"/>
    </source>
</evidence>
<feature type="transmembrane region" description="Helical" evidence="10">
    <location>
        <begin position="252"/>
        <end position="277"/>
    </location>
</feature>
<feature type="transmembrane region" description="Helical" evidence="10">
    <location>
        <begin position="102"/>
        <end position="123"/>
    </location>
</feature>
<dbReference type="InterPro" id="IPR000276">
    <property type="entry name" value="GPCR_Rhodpsn"/>
</dbReference>
<dbReference type="EMBL" id="MU825424">
    <property type="protein sequence ID" value="KAJ7389867.1"/>
    <property type="molecule type" value="Genomic_DNA"/>
</dbReference>
<evidence type="ECO:0000256" key="6">
    <source>
        <dbReference type="ARBA" id="ARBA00023136"/>
    </source>
</evidence>
<feature type="domain" description="G-protein coupled receptors family 1 profile" evidence="11">
    <location>
        <begin position="40"/>
        <end position="275"/>
    </location>
</feature>
<dbReference type="SUPFAM" id="SSF81321">
    <property type="entry name" value="Family A G protein-coupled receptor-like"/>
    <property type="match status" value="1"/>
</dbReference>
<dbReference type="OrthoDB" id="9445642at2759"/>
<keyword evidence="6 10" id="KW-0472">Membrane</keyword>
<comment type="subcellular location">
    <subcellularLocation>
        <location evidence="1">Cell membrane</location>
        <topology evidence="1">Multi-pass membrane protein</topology>
    </subcellularLocation>
</comment>
<dbReference type="GO" id="GO:0004930">
    <property type="term" value="F:G protein-coupled receptor activity"/>
    <property type="evidence" value="ECO:0007669"/>
    <property type="project" value="UniProtKB-KW"/>
</dbReference>
<keyword evidence="8" id="KW-0325">Glycoprotein</keyword>
<evidence type="ECO:0000313" key="13">
    <source>
        <dbReference type="Proteomes" id="UP001163046"/>
    </source>
</evidence>
<keyword evidence="5" id="KW-0297">G-protein coupled receptor</keyword>
<dbReference type="Pfam" id="PF00001">
    <property type="entry name" value="7tm_1"/>
    <property type="match status" value="1"/>
</dbReference>
<evidence type="ECO:0000259" key="11">
    <source>
        <dbReference type="PROSITE" id="PS50262"/>
    </source>
</evidence>
<feature type="transmembrane region" description="Helical" evidence="10">
    <location>
        <begin position="175"/>
        <end position="199"/>
    </location>
</feature>
<reference evidence="12" key="1">
    <citation type="submission" date="2023-01" db="EMBL/GenBank/DDBJ databases">
        <title>Genome assembly of the deep-sea coral Lophelia pertusa.</title>
        <authorList>
            <person name="Herrera S."/>
            <person name="Cordes E."/>
        </authorList>
    </citation>
    <scope>NUCLEOTIDE SEQUENCE</scope>
    <source>
        <strain evidence="12">USNM1676648</strain>
        <tissue evidence="12">Polyp</tissue>
    </source>
</reference>
<name>A0A9W9ZY40_9CNID</name>
<dbReference type="PRINTS" id="PR00237">
    <property type="entry name" value="GPCRRHODOPSN"/>
</dbReference>
<evidence type="ECO:0000256" key="8">
    <source>
        <dbReference type="ARBA" id="ARBA00023180"/>
    </source>
</evidence>
<dbReference type="Proteomes" id="UP001163046">
    <property type="component" value="Unassembled WGS sequence"/>
</dbReference>
<evidence type="ECO:0000256" key="7">
    <source>
        <dbReference type="ARBA" id="ARBA00023170"/>
    </source>
</evidence>
<comment type="caution">
    <text evidence="12">The sequence shown here is derived from an EMBL/GenBank/DDBJ whole genome shotgun (WGS) entry which is preliminary data.</text>
</comment>
<keyword evidence="13" id="KW-1185">Reference proteome</keyword>
<sequence length="343" mass="38710">MNGTNATANQTTSNKREILISSLLGWAITYAVVAVAVMVGNSLTIAAFSTNRKLANARTNYFLVSLGVADFMVGACSIPMYVAEMLFFYFQEDEASVQFNEIYLPVDSFMGFASIFALVAIALDRAYSVLRPHRHKAITKATYLMEIALVWFLAACVAGIRLLSNFTSRDLLRNVFNYAMIVCIFTSLTLIFLAYALIWHKVRKPVNLNHRSATKQEKKLAVTLSIITLVFVLTWVPFYIMNIIIMFCRECYVLQLIYFAKFLHYSNSFANFVIYALKIREFRQTVVRLLCGGRPRKISTNPQKRKGVLPKSEVISIQDIQIKQLTHPVTNGGIDLTSANQSD</sequence>
<proteinExistence type="predicted"/>
<dbReference type="PANTHER" id="PTHR24246:SF27">
    <property type="entry name" value="ADENOSINE RECEPTOR, ISOFORM A"/>
    <property type="match status" value="1"/>
</dbReference>
<keyword evidence="7" id="KW-0675">Receptor</keyword>
<feature type="transmembrane region" description="Helical" evidence="10">
    <location>
        <begin position="60"/>
        <end position="82"/>
    </location>
</feature>